<dbReference type="PANTHER" id="PTHR43112">
    <property type="entry name" value="FERREDOXIN"/>
    <property type="match status" value="1"/>
</dbReference>
<keyword evidence="2" id="KW-0813">Transport</keyword>
<dbReference type="InterPro" id="IPR036010">
    <property type="entry name" value="2Fe-2S_ferredoxin-like_sf"/>
</dbReference>
<dbReference type="SUPFAM" id="SSF54292">
    <property type="entry name" value="2Fe-2S ferredoxin-like"/>
    <property type="match status" value="1"/>
</dbReference>
<keyword evidence="4" id="KW-0479">Metal-binding</keyword>
<dbReference type="InterPro" id="IPR012675">
    <property type="entry name" value="Beta-grasp_dom_sf"/>
</dbReference>
<comment type="similarity">
    <text evidence="1">Belongs to the 2Fe2S plant-type ferredoxin family.</text>
</comment>
<dbReference type="PANTHER" id="PTHR43112:SF3">
    <property type="entry name" value="FERREDOXIN-2, CHLOROPLASTIC"/>
    <property type="match status" value="1"/>
</dbReference>
<dbReference type="Pfam" id="PF00111">
    <property type="entry name" value="Fer2"/>
    <property type="match status" value="1"/>
</dbReference>
<evidence type="ECO:0000256" key="6">
    <source>
        <dbReference type="ARBA" id="ARBA00023004"/>
    </source>
</evidence>
<dbReference type="EMBL" id="AP025730">
    <property type="protein sequence ID" value="BDI03823.1"/>
    <property type="molecule type" value="Genomic_DNA"/>
</dbReference>
<name>A0ABN6PHI8_9BURK</name>
<evidence type="ECO:0000259" key="9">
    <source>
        <dbReference type="PROSITE" id="PS51085"/>
    </source>
</evidence>
<evidence type="ECO:0000256" key="2">
    <source>
        <dbReference type="ARBA" id="ARBA00022448"/>
    </source>
</evidence>
<evidence type="ECO:0000256" key="1">
    <source>
        <dbReference type="ARBA" id="ARBA00007874"/>
    </source>
</evidence>
<sequence length="112" mass="11928">MPDDRPAAATHRLRIEPAGWELSAPAGLTLLQAARAAGIHLPRSCQNGSCRACRCRLLAGRVAYRVEWPGLSPEERASGEVLPCVAEPRSDVTLDVPGAHRVGGPGQEAWPD</sequence>
<evidence type="ECO:0000256" key="8">
    <source>
        <dbReference type="ARBA" id="ARBA00034078"/>
    </source>
</evidence>
<reference evidence="10" key="1">
    <citation type="submission" date="2022-04" db="EMBL/GenBank/DDBJ databases">
        <title>Whole genome sequence of Sphaerotilus sp. FB-5.</title>
        <authorList>
            <person name="Takeda M."/>
            <person name="Narihara S."/>
            <person name="Akimoto M."/>
            <person name="Akimoto R."/>
            <person name="Nishiyashiki S."/>
            <person name="Murakami T."/>
        </authorList>
    </citation>
    <scope>NUCLEOTIDE SEQUENCE</scope>
    <source>
        <strain evidence="10">FB-5</strain>
    </source>
</reference>
<keyword evidence="7" id="KW-0411">Iron-sulfur</keyword>
<keyword evidence="6" id="KW-0408">Iron</keyword>
<evidence type="ECO:0000313" key="11">
    <source>
        <dbReference type="Proteomes" id="UP001057498"/>
    </source>
</evidence>
<dbReference type="InterPro" id="IPR001041">
    <property type="entry name" value="2Fe-2S_ferredoxin-type"/>
</dbReference>
<keyword evidence="5" id="KW-0249">Electron transport</keyword>
<evidence type="ECO:0000256" key="4">
    <source>
        <dbReference type="ARBA" id="ARBA00022723"/>
    </source>
</evidence>
<evidence type="ECO:0000256" key="3">
    <source>
        <dbReference type="ARBA" id="ARBA00022714"/>
    </source>
</evidence>
<keyword evidence="3" id="KW-0001">2Fe-2S</keyword>
<gene>
    <name evidence="10" type="ORF">CATMQ487_07930</name>
</gene>
<proteinExistence type="inferred from homology"/>
<keyword evidence="11" id="KW-1185">Reference proteome</keyword>
<dbReference type="Proteomes" id="UP001057498">
    <property type="component" value="Chromosome"/>
</dbReference>
<accession>A0ABN6PHI8</accession>
<evidence type="ECO:0000256" key="5">
    <source>
        <dbReference type="ARBA" id="ARBA00022982"/>
    </source>
</evidence>
<dbReference type="PROSITE" id="PS51085">
    <property type="entry name" value="2FE2S_FER_2"/>
    <property type="match status" value="1"/>
</dbReference>
<evidence type="ECO:0000256" key="7">
    <source>
        <dbReference type="ARBA" id="ARBA00023014"/>
    </source>
</evidence>
<comment type="cofactor">
    <cofactor evidence="8">
        <name>[2Fe-2S] cluster</name>
        <dbReference type="ChEBI" id="CHEBI:190135"/>
    </cofactor>
</comment>
<organism evidence="10 11">
    <name type="scientific">Sphaerotilus microaerophilus</name>
    <dbReference type="NCBI Taxonomy" id="2914710"/>
    <lineage>
        <taxon>Bacteria</taxon>
        <taxon>Pseudomonadati</taxon>
        <taxon>Pseudomonadota</taxon>
        <taxon>Betaproteobacteria</taxon>
        <taxon>Burkholderiales</taxon>
        <taxon>Sphaerotilaceae</taxon>
        <taxon>Sphaerotilus</taxon>
    </lineage>
</organism>
<evidence type="ECO:0000313" key="10">
    <source>
        <dbReference type="EMBL" id="BDI03823.1"/>
    </source>
</evidence>
<dbReference type="Gene3D" id="3.10.20.30">
    <property type="match status" value="1"/>
</dbReference>
<protein>
    <submittedName>
        <fullName evidence="10">(2Fe-2S)-binding protein</fullName>
    </submittedName>
</protein>
<feature type="domain" description="2Fe-2S ferredoxin-type" evidence="9">
    <location>
        <begin position="11"/>
        <end position="100"/>
    </location>
</feature>
<dbReference type="CDD" id="cd00207">
    <property type="entry name" value="fer2"/>
    <property type="match status" value="1"/>
</dbReference>
<dbReference type="RefSeq" id="WP_251972074.1">
    <property type="nucleotide sequence ID" value="NZ_AP025730.1"/>
</dbReference>